<dbReference type="InterPro" id="IPR013563">
    <property type="entry name" value="Oligopep_ABC_C"/>
</dbReference>
<dbReference type="InterPro" id="IPR050388">
    <property type="entry name" value="ABC_Ni/Peptide_Import"/>
</dbReference>
<evidence type="ECO:0000313" key="13">
    <source>
        <dbReference type="Proteomes" id="UP000590811"/>
    </source>
</evidence>
<name>A0A495XUA3_9MICO</name>
<dbReference type="Gene3D" id="3.40.50.300">
    <property type="entry name" value="P-loop containing nucleotide triphosphate hydrolases"/>
    <property type="match status" value="1"/>
</dbReference>
<protein>
    <submittedName>
        <fullName evidence="11">Peptide/nickel transport system ATP-binding protein</fullName>
    </submittedName>
</protein>
<feature type="domain" description="ABC transporter" evidence="9">
    <location>
        <begin position="25"/>
        <end position="275"/>
    </location>
</feature>
<evidence type="ECO:0000256" key="6">
    <source>
        <dbReference type="ARBA" id="ARBA00022840"/>
    </source>
</evidence>
<reference evidence="10 13" key="2">
    <citation type="submission" date="2020-08" db="EMBL/GenBank/DDBJ databases">
        <title>Genomic Encyclopedia of Type Strains, Phase IV (KMG-V): Genome sequencing to study the core and pangenomes of soil and plant-associated prokaryotes.</title>
        <authorList>
            <person name="Whitman W."/>
        </authorList>
    </citation>
    <scope>NUCLEOTIDE SEQUENCE [LARGE SCALE GENOMIC DNA]</scope>
    <source>
        <strain evidence="10 13">B3ACCR2</strain>
    </source>
</reference>
<dbReference type="EMBL" id="RBXT01000001">
    <property type="protein sequence ID" value="RKT77512.1"/>
    <property type="molecule type" value="Genomic_DNA"/>
</dbReference>
<keyword evidence="12" id="KW-1185">Reference proteome</keyword>
<dbReference type="GO" id="GO:0005886">
    <property type="term" value="C:plasma membrane"/>
    <property type="evidence" value="ECO:0007669"/>
    <property type="project" value="UniProtKB-SubCell"/>
</dbReference>
<dbReference type="EMBL" id="JACHVT010000001">
    <property type="protein sequence ID" value="MBB2985229.1"/>
    <property type="molecule type" value="Genomic_DNA"/>
</dbReference>
<dbReference type="CDD" id="cd03257">
    <property type="entry name" value="ABC_NikE_OppD_transporters"/>
    <property type="match status" value="1"/>
</dbReference>
<feature type="compositionally biased region" description="Polar residues" evidence="8">
    <location>
        <begin position="1"/>
        <end position="12"/>
    </location>
</feature>
<feature type="region of interest" description="Disordered" evidence="8">
    <location>
        <begin position="1"/>
        <end position="24"/>
    </location>
</feature>
<keyword evidence="7" id="KW-0472">Membrane</keyword>
<dbReference type="AlphaFoldDB" id="A0A495XUA3"/>
<sequence length="313" mass="33285">MTGTTASVTRPQAAQAGRSGDTPLLEVEHLTVSFPTATGSSKVVSDLSLTLPQGGSLGIVGESGSGKSITSLAVMGLLPTKATRTGSVRLNGDELTTLSESRMRRVRGDRVAMVFQDPLSSLNPYYTVGAQIAEAYTSHRRGVTRRRAHAVAVEAMERVHIKDAARRVDEYPHQFSGGMRQRVMIAMALSTEPELLIADEPTTALDVTVQAQILALLQEIRRDTGSGLVLITHDLAVVSEIADDIVVMRNGRCVERGPVEQIFSDPQHEYTQSLLDAVPRIDDEIGLLRDTAAGAGADVADTAASDTITGGPS</sequence>
<dbReference type="PANTHER" id="PTHR43297">
    <property type="entry name" value="OLIGOPEPTIDE TRANSPORT ATP-BINDING PROTEIN APPD"/>
    <property type="match status" value="1"/>
</dbReference>
<dbReference type="Pfam" id="PF00005">
    <property type="entry name" value="ABC_tran"/>
    <property type="match status" value="1"/>
</dbReference>
<dbReference type="GO" id="GO:0016887">
    <property type="term" value="F:ATP hydrolysis activity"/>
    <property type="evidence" value="ECO:0007669"/>
    <property type="project" value="InterPro"/>
</dbReference>
<dbReference type="FunFam" id="3.40.50.300:FF:000016">
    <property type="entry name" value="Oligopeptide ABC transporter ATP-binding component"/>
    <property type="match status" value="1"/>
</dbReference>
<evidence type="ECO:0000256" key="4">
    <source>
        <dbReference type="ARBA" id="ARBA00022475"/>
    </source>
</evidence>
<evidence type="ECO:0000256" key="5">
    <source>
        <dbReference type="ARBA" id="ARBA00022741"/>
    </source>
</evidence>
<evidence type="ECO:0000313" key="10">
    <source>
        <dbReference type="EMBL" id="MBB2985229.1"/>
    </source>
</evidence>
<evidence type="ECO:0000256" key="1">
    <source>
        <dbReference type="ARBA" id="ARBA00004202"/>
    </source>
</evidence>
<dbReference type="GO" id="GO:0015833">
    <property type="term" value="P:peptide transport"/>
    <property type="evidence" value="ECO:0007669"/>
    <property type="project" value="InterPro"/>
</dbReference>
<dbReference type="PROSITE" id="PS50893">
    <property type="entry name" value="ABC_TRANSPORTER_2"/>
    <property type="match status" value="1"/>
</dbReference>
<evidence type="ECO:0000256" key="3">
    <source>
        <dbReference type="ARBA" id="ARBA00022448"/>
    </source>
</evidence>
<comment type="caution">
    <text evidence="11">The sequence shown here is derived from an EMBL/GenBank/DDBJ whole genome shotgun (WGS) entry which is preliminary data.</text>
</comment>
<evidence type="ECO:0000256" key="8">
    <source>
        <dbReference type="SAM" id="MobiDB-lite"/>
    </source>
</evidence>
<dbReference type="GO" id="GO:0005524">
    <property type="term" value="F:ATP binding"/>
    <property type="evidence" value="ECO:0007669"/>
    <property type="project" value="UniProtKB-KW"/>
</dbReference>
<keyword evidence="5" id="KW-0547">Nucleotide-binding</keyword>
<dbReference type="PROSITE" id="PS00211">
    <property type="entry name" value="ABC_TRANSPORTER_1"/>
    <property type="match status" value="1"/>
</dbReference>
<dbReference type="InterPro" id="IPR003593">
    <property type="entry name" value="AAA+_ATPase"/>
</dbReference>
<evidence type="ECO:0000313" key="11">
    <source>
        <dbReference type="EMBL" id="RKT77512.1"/>
    </source>
</evidence>
<comment type="similarity">
    <text evidence="2">Belongs to the ABC transporter superfamily.</text>
</comment>
<evidence type="ECO:0000313" key="12">
    <source>
        <dbReference type="Proteomes" id="UP000278440"/>
    </source>
</evidence>
<dbReference type="PANTHER" id="PTHR43297:SF2">
    <property type="entry name" value="DIPEPTIDE TRANSPORT ATP-BINDING PROTEIN DPPD"/>
    <property type="match status" value="1"/>
</dbReference>
<comment type="subcellular location">
    <subcellularLocation>
        <location evidence="1">Cell membrane</location>
        <topology evidence="1">Peripheral membrane protein</topology>
    </subcellularLocation>
</comment>
<dbReference type="InterPro" id="IPR017871">
    <property type="entry name" value="ABC_transporter-like_CS"/>
</dbReference>
<dbReference type="SMART" id="SM00382">
    <property type="entry name" value="AAA"/>
    <property type="match status" value="1"/>
</dbReference>
<accession>A0A495XUA3</accession>
<reference evidence="11 12" key="1">
    <citation type="submission" date="2018-10" db="EMBL/GenBank/DDBJ databases">
        <title>Sequencing the genomes of 1000 actinobacteria strains.</title>
        <authorList>
            <person name="Klenk H.-P."/>
        </authorList>
    </citation>
    <scope>NUCLEOTIDE SEQUENCE [LARGE SCALE GENOMIC DNA]</scope>
    <source>
        <strain evidence="11 12">DSM 44267</strain>
    </source>
</reference>
<keyword evidence="3" id="KW-0813">Transport</keyword>
<dbReference type="Proteomes" id="UP000590811">
    <property type="component" value="Unassembled WGS sequence"/>
</dbReference>
<dbReference type="OrthoDB" id="8481147at2"/>
<dbReference type="Pfam" id="PF08352">
    <property type="entry name" value="oligo_HPY"/>
    <property type="match status" value="1"/>
</dbReference>
<keyword evidence="6 11" id="KW-0067">ATP-binding</keyword>
<proteinExistence type="inferred from homology"/>
<evidence type="ECO:0000256" key="7">
    <source>
        <dbReference type="ARBA" id="ARBA00023136"/>
    </source>
</evidence>
<evidence type="ECO:0000256" key="2">
    <source>
        <dbReference type="ARBA" id="ARBA00005417"/>
    </source>
</evidence>
<dbReference type="RefSeq" id="WP_121031421.1">
    <property type="nucleotide sequence ID" value="NZ_JACHVT010000001.1"/>
</dbReference>
<organism evidence="11 12">
    <name type="scientific">Terracoccus luteus</name>
    <dbReference type="NCBI Taxonomy" id="53356"/>
    <lineage>
        <taxon>Bacteria</taxon>
        <taxon>Bacillati</taxon>
        <taxon>Actinomycetota</taxon>
        <taxon>Actinomycetes</taxon>
        <taxon>Micrococcales</taxon>
        <taxon>Intrasporangiaceae</taxon>
        <taxon>Terracoccus</taxon>
    </lineage>
</organism>
<dbReference type="SUPFAM" id="SSF52540">
    <property type="entry name" value="P-loop containing nucleoside triphosphate hydrolases"/>
    <property type="match status" value="1"/>
</dbReference>
<dbReference type="InterPro" id="IPR003439">
    <property type="entry name" value="ABC_transporter-like_ATP-bd"/>
</dbReference>
<dbReference type="Proteomes" id="UP000278440">
    <property type="component" value="Unassembled WGS sequence"/>
</dbReference>
<keyword evidence="4" id="KW-1003">Cell membrane</keyword>
<dbReference type="InterPro" id="IPR027417">
    <property type="entry name" value="P-loop_NTPase"/>
</dbReference>
<gene>
    <name evidence="11" type="ORF">DFJ68_0935</name>
    <name evidence="10" type="ORF">FHW14_000369</name>
</gene>
<evidence type="ECO:0000259" key="9">
    <source>
        <dbReference type="PROSITE" id="PS50893"/>
    </source>
</evidence>